<evidence type="ECO:0000313" key="2">
    <source>
        <dbReference type="EMBL" id="QDZ23724.1"/>
    </source>
</evidence>
<feature type="compositionally biased region" description="Basic and acidic residues" evidence="1">
    <location>
        <begin position="64"/>
        <end position="73"/>
    </location>
</feature>
<name>A0A5B8MVI0_9CHLO</name>
<evidence type="ECO:0000256" key="1">
    <source>
        <dbReference type="SAM" id="MobiDB-lite"/>
    </source>
</evidence>
<organism evidence="2 3">
    <name type="scientific">Chloropicon primus</name>
    <dbReference type="NCBI Taxonomy" id="1764295"/>
    <lineage>
        <taxon>Eukaryota</taxon>
        <taxon>Viridiplantae</taxon>
        <taxon>Chlorophyta</taxon>
        <taxon>Chloropicophyceae</taxon>
        <taxon>Chloropicales</taxon>
        <taxon>Chloropicaceae</taxon>
        <taxon>Chloropicon</taxon>
    </lineage>
</organism>
<evidence type="ECO:0000313" key="3">
    <source>
        <dbReference type="Proteomes" id="UP000316726"/>
    </source>
</evidence>
<sequence length="102" mass="11894">MERRCSFPTTTTRTRTAEEEEEEEECGPVVNAKRLSGVYSAERTPKRRRRLDFAEEVEMEESDKENKENKGKEDVEEGVVKLGGRKKGSPMRERRCSNRNKK</sequence>
<feature type="region of interest" description="Disordered" evidence="1">
    <location>
        <begin position="1"/>
        <end position="28"/>
    </location>
</feature>
<dbReference type="EMBL" id="CP031044">
    <property type="protein sequence ID" value="QDZ23724.1"/>
    <property type="molecule type" value="Genomic_DNA"/>
</dbReference>
<gene>
    <name evidence="2" type="ORF">A3770_11p62420</name>
</gene>
<proteinExistence type="predicted"/>
<dbReference type="Proteomes" id="UP000316726">
    <property type="component" value="Chromosome 11"/>
</dbReference>
<keyword evidence="3" id="KW-1185">Reference proteome</keyword>
<dbReference type="AlphaFoldDB" id="A0A5B8MVI0"/>
<accession>A0A5B8MVI0</accession>
<feature type="region of interest" description="Disordered" evidence="1">
    <location>
        <begin position="54"/>
        <end position="102"/>
    </location>
</feature>
<reference evidence="2 3" key="1">
    <citation type="submission" date="2018-07" db="EMBL/GenBank/DDBJ databases">
        <title>The complete nuclear genome of the prasinophyte Chloropicon primus (CCMP1205).</title>
        <authorList>
            <person name="Pombert J.-F."/>
            <person name="Otis C."/>
            <person name="Turmel M."/>
            <person name="Lemieux C."/>
        </authorList>
    </citation>
    <scope>NUCLEOTIDE SEQUENCE [LARGE SCALE GENOMIC DNA]</scope>
    <source>
        <strain evidence="2 3">CCMP1205</strain>
    </source>
</reference>
<protein>
    <submittedName>
        <fullName evidence="2">Uncharacterized protein</fullName>
    </submittedName>
</protein>
<feature type="compositionally biased region" description="Acidic residues" evidence="1">
    <location>
        <begin position="54"/>
        <end position="63"/>
    </location>
</feature>